<dbReference type="RefSeq" id="WP_091532091.1">
    <property type="nucleotide sequence ID" value="NZ_FOOC01000003.1"/>
</dbReference>
<dbReference type="PROSITE" id="PS51387">
    <property type="entry name" value="FAD_PCMH"/>
    <property type="match status" value="1"/>
</dbReference>
<dbReference type="Gene3D" id="3.30.465.10">
    <property type="match status" value="1"/>
</dbReference>
<dbReference type="InterPro" id="IPR051914">
    <property type="entry name" value="FAD-linked_OxidoTrans_Type4"/>
</dbReference>
<dbReference type="PANTHER" id="PTHR42934:SF2">
    <property type="entry name" value="GLYCOLATE OXIDASE SUBUNIT GLCD"/>
    <property type="match status" value="1"/>
</dbReference>
<dbReference type="FunFam" id="1.10.45.10:FF:000001">
    <property type="entry name" value="D-lactate dehydrogenase mitochondrial"/>
    <property type="match status" value="1"/>
</dbReference>
<organism evidence="7 8">
    <name type="scientific">Fontimonas thermophila</name>
    <dbReference type="NCBI Taxonomy" id="1076937"/>
    <lineage>
        <taxon>Bacteria</taxon>
        <taxon>Pseudomonadati</taxon>
        <taxon>Pseudomonadota</taxon>
        <taxon>Gammaproteobacteria</taxon>
        <taxon>Nevskiales</taxon>
        <taxon>Nevskiaceae</taxon>
        <taxon>Fontimonas</taxon>
    </lineage>
</organism>
<evidence type="ECO:0000256" key="3">
    <source>
        <dbReference type="ARBA" id="ARBA00022630"/>
    </source>
</evidence>
<accession>A0A1I2ICK4</accession>
<gene>
    <name evidence="7" type="ORF">SAMN04488120_10394</name>
</gene>
<reference evidence="7 8" key="1">
    <citation type="submission" date="2016-10" db="EMBL/GenBank/DDBJ databases">
        <authorList>
            <person name="de Groot N.N."/>
        </authorList>
    </citation>
    <scope>NUCLEOTIDE SEQUENCE [LARGE SCALE GENOMIC DNA]</scope>
    <source>
        <strain evidence="7 8">DSM 23609</strain>
    </source>
</reference>
<dbReference type="Pfam" id="PF02913">
    <property type="entry name" value="FAD-oxidase_C"/>
    <property type="match status" value="1"/>
</dbReference>
<keyword evidence="4" id="KW-0274">FAD</keyword>
<keyword evidence="3" id="KW-0285">Flavoprotein</keyword>
<dbReference type="InterPro" id="IPR036318">
    <property type="entry name" value="FAD-bd_PCMH-like_sf"/>
</dbReference>
<dbReference type="AlphaFoldDB" id="A0A1I2ICK4"/>
<comment type="similarity">
    <text evidence="2">Belongs to the FAD-binding oxidoreductase/transferase type 4 family.</text>
</comment>
<proteinExistence type="inferred from homology"/>
<dbReference type="Gene3D" id="3.30.70.2190">
    <property type="match status" value="1"/>
</dbReference>
<dbReference type="GO" id="GO:0016491">
    <property type="term" value="F:oxidoreductase activity"/>
    <property type="evidence" value="ECO:0007669"/>
    <property type="project" value="UniProtKB-KW"/>
</dbReference>
<dbReference type="SUPFAM" id="SSF56176">
    <property type="entry name" value="FAD-binding/transporter-associated domain-like"/>
    <property type="match status" value="1"/>
</dbReference>
<dbReference type="SUPFAM" id="SSF55103">
    <property type="entry name" value="FAD-linked oxidases, C-terminal domain"/>
    <property type="match status" value="1"/>
</dbReference>
<comment type="cofactor">
    <cofactor evidence="1">
        <name>FAD</name>
        <dbReference type="ChEBI" id="CHEBI:57692"/>
    </cofactor>
</comment>
<dbReference type="FunFam" id="3.30.70.2740:FF:000001">
    <property type="entry name" value="D-lactate dehydrogenase mitochondrial"/>
    <property type="match status" value="1"/>
</dbReference>
<evidence type="ECO:0000313" key="7">
    <source>
        <dbReference type="EMBL" id="SFF38261.1"/>
    </source>
</evidence>
<dbReference type="InterPro" id="IPR016171">
    <property type="entry name" value="Vanillyl_alc_oxidase_C-sub2"/>
</dbReference>
<dbReference type="Gene3D" id="3.30.43.10">
    <property type="entry name" value="Uridine Diphospho-n-acetylenolpyruvylglucosamine Reductase, domain 2"/>
    <property type="match status" value="1"/>
</dbReference>
<evidence type="ECO:0000256" key="2">
    <source>
        <dbReference type="ARBA" id="ARBA00008000"/>
    </source>
</evidence>
<evidence type="ECO:0000313" key="8">
    <source>
        <dbReference type="Proteomes" id="UP000199771"/>
    </source>
</evidence>
<keyword evidence="5" id="KW-0560">Oxidoreductase</keyword>
<dbReference type="InterPro" id="IPR004113">
    <property type="entry name" value="FAD-bd_oxidored_4_C"/>
</dbReference>
<evidence type="ECO:0000256" key="5">
    <source>
        <dbReference type="ARBA" id="ARBA00023002"/>
    </source>
</evidence>
<evidence type="ECO:0000256" key="4">
    <source>
        <dbReference type="ARBA" id="ARBA00022827"/>
    </source>
</evidence>
<dbReference type="Gene3D" id="1.10.45.10">
    <property type="entry name" value="Vanillyl-alcohol Oxidase, Chain A, domain 4"/>
    <property type="match status" value="1"/>
</dbReference>
<protein>
    <submittedName>
        <fullName evidence="7">D-lactate dehydrogenase</fullName>
    </submittedName>
</protein>
<dbReference type="GO" id="GO:0071949">
    <property type="term" value="F:FAD binding"/>
    <property type="evidence" value="ECO:0007669"/>
    <property type="project" value="InterPro"/>
</dbReference>
<dbReference type="STRING" id="1076937.SAMN04488120_10394"/>
<evidence type="ECO:0000259" key="6">
    <source>
        <dbReference type="PROSITE" id="PS51387"/>
    </source>
</evidence>
<dbReference type="OrthoDB" id="9811557at2"/>
<dbReference type="InterPro" id="IPR016169">
    <property type="entry name" value="FAD-bd_PCMH_sub2"/>
</dbReference>
<dbReference type="Gene3D" id="3.30.70.2740">
    <property type="match status" value="1"/>
</dbReference>
<dbReference type="PANTHER" id="PTHR42934">
    <property type="entry name" value="GLYCOLATE OXIDASE SUBUNIT GLCD"/>
    <property type="match status" value="1"/>
</dbReference>
<dbReference type="InterPro" id="IPR016167">
    <property type="entry name" value="FAD-bd_PCMH_sub1"/>
</dbReference>
<dbReference type="InterPro" id="IPR016166">
    <property type="entry name" value="FAD-bd_PCMH"/>
</dbReference>
<sequence length="472" mass="49750">MSVHTPQIQASPPLPEPVLRRLRDVFPPGRLYTDPADRLAYGYDNSKRMAMPQAVVLAQSHEDVVAVVAICNEFSVPLVVRGRGTNTTGATVPIHGGVVLSLERMNRILRVMPGDRLLECEAGVLNGDVQAEAAKYGLFWAPDPTSLAYSTVGGNLGCCAGGPRAVKYGTARDNVLGLRAVTGAGDSIKTGCTTTKGVVGYDLTRLLVGSEGTLAIITEATLKLLPRPQQVKTVRACYADVKSAAEAVARVMNQPQTPSALEFMDGDAVRLAEDYQPTGIPLGTGALLLMEVDGSDASVDAALQAVCAAASGPGLIELRTAANAAETEALWACRKALSPSLRKIAPKKVNEDVCVPVTRIPELVEGLAALSRRHGIRIVNFGHAGNGNLHTNLLADPDDPAQMQAVQACLGDVFRLVLALEGTLSGEHGVGIEKRDYVGWEIAEATLGVMRAIKRTLDPRGILNPGKALPGI</sequence>
<feature type="domain" description="FAD-binding PCMH-type" evidence="6">
    <location>
        <begin position="48"/>
        <end position="227"/>
    </location>
</feature>
<name>A0A1I2ICK4_9GAMM</name>
<dbReference type="InterPro" id="IPR006094">
    <property type="entry name" value="Oxid_FAD_bind_N"/>
</dbReference>
<evidence type="ECO:0000256" key="1">
    <source>
        <dbReference type="ARBA" id="ARBA00001974"/>
    </source>
</evidence>
<keyword evidence="8" id="KW-1185">Reference proteome</keyword>
<dbReference type="Proteomes" id="UP000199771">
    <property type="component" value="Unassembled WGS sequence"/>
</dbReference>
<dbReference type="InterPro" id="IPR016164">
    <property type="entry name" value="FAD-linked_Oxase-like_C"/>
</dbReference>
<dbReference type="Pfam" id="PF01565">
    <property type="entry name" value="FAD_binding_4"/>
    <property type="match status" value="1"/>
</dbReference>
<dbReference type="EMBL" id="FOOC01000003">
    <property type="protein sequence ID" value="SFF38261.1"/>
    <property type="molecule type" value="Genomic_DNA"/>
</dbReference>